<dbReference type="Proteomes" id="UP000075884">
    <property type="component" value="Unassembled WGS sequence"/>
</dbReference>
<feature type="domain" description="C2H2-type" evidence="11">
    <location>
        <begin position="404"/>
        <end position="431"/>
    </location>
</feature>
<comment type="subcellular location">
    <subcellularLocation>
        <location evidence="1">Nucleus</location>
    </subcellularLocation>
</comment>
<dbReference type="AlphaFoldDB" id="A0A182NAJ4"/>
<dbReference type="GO" id="GO:0005634">
    <property type="term" value="C:nucleus"/>
    <property type="evidence" value="ECO:0007669"/>
    <property type="project" value="UniProtKB-SubCell"/>
</dbReference>
<dbReference type="FunFam" id="3.30.160.60:FF:002343">
    <property type="entry name" value="Zinc finger protein 33A"/>
    <property type="match status" value="1"/>
</dbReference>
<feature type="domain" description="C2H2-type" evidence="11">
    <location>
        <begin position="373"/>
        <end position="403"/>
    </location>
</feature>
<keyword evidence="5" id="KW-0862">Zinc</keyword>
<feature type="domain" description="C2H2-type" evidence="11">
    <location>
        <begin position="55"/>
        <end position="86"/>
    </location>
</feature>
<dbReference type="GO" id="GO:0003682">
    <property type="term" value="F:chromatin binding"/>
    <property type="evidence" value="ECO:0007669"/>
    <property type="project" value="UniProtKB-ARBA"/>
</dbReference>
<evidence type="ECO:0000256" key="10">
    <source>
        <dbReference type="PROSITE-ProRule" id="PRU00042"/>
    </source>
</evidence>
<evidence type="ECO:0000313" key="13">
    <source>
        <dbReference type="Proteomes" id="UP000075884"/>
    </source>
</evidence>
<evidence type="ECO:0000256" key="9">
    <source>
        <dbReference type="ARBA" id="ARBA00023242"/>
    </source>
</evidence>
<dbReference type="PANTHER" id="PTHR24379">
    <property type="entry name" value="KRAB AND ZINC FINGER DOMAIN-CONTAINING"/>
    <property type="match status" value="1"/>
</dbReference>
<dbReference type="SMART" id="SM00355">
    <property type="entry name" value="ZnF_C2H2"/>
    <property type="match status" value="11"/>
</dbReference>
<keyword evidence="8" id="KW-0804">Transcription</keyword>
<feature type="domain" description="C2H2-type" evidence="11">
    <location>
        <begin position="432"/>
        <end position="459"/>
    </location>
</feature>
<dbReference type="FunFam" id="3.30.160.60:FF:000110">
    <property type="entry name" value="Zinc finger protein-like"/>
    <property type="match status" value="1"/>
</dbReference>
<organism evidence="12 13">
    <name type="scientific">Anopheles dirus</name>
    <dbReference type="NCBI Taxonomy" id="7168"/>
    <lineage>
        <taxon>Eukaryota</taxon>
        <taxon>Metazoa</taxon>
        <taxon>Ecdysozoa</taxon>
        <taxon>Arthropoda</taxon>
        <taxon>Hexapoda</taxon>
        <taxon>Insecta</taxon>
        <taxon>Pterygota</taxon>
        <taxon>Neoptera</taxon>
        <taxon>Endopterygota</taxon>
        <taxon>Diptera</taxon>
        <taxon>Nematocera</taxon>
        <taxon>Culicoidea</taxon>
        <taxon>Culicidae</taxon>
        <taxon>Anophelinae</taxon>
        <taxon>Anopheles</taxon>
    </lineage>
</organism>
<keyword evidence="7" id="KW-0238">DNA-binding</keyword>
<dbReference type="SUPFAM" id="SSF57667">
    <property type="entry name" value="beta-beta-alpha zinc fingers"/>
    <property type="match status" value="3"/>
</dbReference>
<keyword evidence="2" id="KW-0479">Metal-binding</keyword>
<proteinExistence type="predicted"/>
<evidence type="ECO:0000256" key="5">
    <source>
        <dbReference type="ARBA" id="ARBA00022833"/>
    </source>
</evidence>
<protein>
    <recommendedName>
        <fullName evidence="11">C2H2-type domain-containing protein</fullName>
    </recommendedName>
</protein>
<dbReference type="VEuPathDB" id="VectorBase:ADIR004670"/>
<dbReference type="Gene3D" id="3.30.160.60">
    <property type="entry name" value="Classic Zinc Finger"/>
    <property type="match status" value="7"/>
</dbReference>
<accession>A0A182NAJ4</accession>
<evidence type="ECO:0000313" key="12">
    <source>
        <dbReference type="EnsemblMetazoa" id="ADIR004670-PA"/>
    </source>
</evidence>
<dbReference type="PROSITE" id="PS50157">
    <property type="entry name" value="ZINC_FINGER_C2H2_2"/>
    <property type="match status" value="7"/>
</dbReference>
<evidence type="ECO:0000256" key="4">
    <source>
        <dbReference type="ARBA" id="ARBA00022771"/>
    </source>
</evidence>
<dbReference type="FunFam" id="3.30.160.60:FF:000690">
    <property type="entry name" value="Zinc finger protein 354C"/>
    <property type="match status" value="1"/>
</dbReference>
<keyword evidence="4 10" id="KW-0863">Zinc-finger</keyword>
<dbReference type="Pfam" id="PF00096">
    <property type="entry name" value="zf-C2H2"/>
    <property type="match status" value="3"/>
</dbReference>
<dbReference type="EnsemblMetazoa" id="ADIR004670-RA">
    <property type="protein sequence ID" value="ADIR004670-PA"/>
    <property type="gene ID" value="ADIR004670"/>
</dbReference>
<dbReference type="STRING" id="7168.A0A182NAJ4"/>
<keyword evidence="3" id="KW-0677">Repeat</keyword>
<keyword evidence="13" id="KW-1185">Reference proteome</keyword>
<name>A0A182NAJ4_9DIPT</name>
<sequence>MNENKENEVDIFRIPGLLKTKQNNQRWQALLQKLTPSTGATSDSESKRAVSKKQYECDQCQRRFVLLSGMERHKKKYHPTDALERPGGSEAATTAKLQLNNFVDIVVKCKGCGEIFPSPIHFENHSQRFNWESLLAGIEGPSFDRPEMLLAEQLFVAVIHIAFRCEFCDAFFSDLNSLFYHESRHVPAEGFTCTFCELNFPTLDQVLAHRSTCSDAKEQETGWFLNVQKTYSCNVCLDRIATIESLYQHRYANHHYFPRSTLSTSQNGSTSGGRQALQLHCEICGFLSNHVNAFLEHRAEKHSVAGTDSIQRTAEDFSATKKAAHSSITSVSKKQTVEPGGSRPYLCEKCGKTYTQSSHLWQHLRFHNGVRPFSCNREGCTRRFTIRPDLNDHIRKCHTGERPYECEDCHKRFLTGSVYYQHRLIHRGERRYGCPDCPRRFYRADALKNHLRIHTGEKPYACTYCDRKFRQRGDREKHIRVKHMKSR</sequence>
<feature type="domain" description="C2H2-type" evidence="11">
    <location>
        <begin position="460"/>
        <end position="487"/>
    </location>
</feature>
<evidence type="ECO:0000256" key="1">
    <source>
        <dbReference type="ARBA" id="ARBA00004123"/>
    </source>
</evidence>
<evidence type="ECO:0000259" key="11">
    <source>
        <dbReference type="PROSITE" id="PS50157"/>
    </source>
</evidence>
<dbReference type="PANTHER" id="PTHR24379:SF127">
    <property type="entry name" value="BLOODY FINGERS-RELATED"/>
    <property type="match status" value="1"/>
</dbReference>
<dbReference type="PROSITE" id="PS00028">
    <property type="entry name" value="ZINC_FINGER_C2H2_1"/>
    <property type="match status" value="8"/>
</dbReference>
<dbReference type="GO" id="GO:0000977">
    <property type="term" value="F:RNA polymerase II transcription regulatory region sequence-specific DNA binding"/>
    <property type="evidence" value="ECO:0007669"/>
    <property type="project" value="TreeGrafter"/>
</dbReference>
<dbReference type="GO" id="GO:0000785">
    <property type="term" value="C:chromatin"/>
    <property type="evidence" value="ECO:0007669"/>
    <property type="project" value="UniProtKB-ARBA"/>
</dbReference>
<dbReference type="InterPro" id="IPR013087">
    <property type="entry name" value="Znf_C2H2_type"/>
</dbReference>
<evidence type="ECO:0000256" key="2">
    <source>
        <dbReference type="ARBA" id="ARBA00022723"/>
    </source>
</evidence>
<feature type="domain" description="C2H2-type" evidence="11">
    <location>
        <begin position="345"/>
        <end position="372"/>
    </location>
</feature>
<evidence type="ECO:0000256" key="3">
    <source>
        <dbReference type="ARBA" id="ARBA00022737"/>
    </source>
</evidence>
<keyword evidence="9" id="KW-0539">Nucleus</keyword>
<evidence type="ECO:0000256" key="6">
    <source>
        <dbReference type="ARBA" id="ARBA00023015"/>
    </source>
</evidence>
<evidence type="ECO:0000256" key="8">
    <source>
        <dbReference type="ARBA" id="ARBA00023163"/>
    </source>
</evidence>
<feature type="domain" description="C2H2-type" evidence="11">
    <location>
        <begin position="163"/>
        <end position="190"/>
    </location>
</feature>
<dbReference type="InterPro" id="IPR036236">
    <property type="entry name" value="Znf_C2H2_sf"/>
</dbReference>
<dbReference type="FunFam" id="3.30.160.60:FF:000322">
    <property type="entry name" value="GDNF-inducible zinc finger protein 1"/>
    <property type="match status" value="1"/>
</dbReference>
<dbReference type="FunFam" id="3.30.160.60:FF:001102">
    <property type="entry name" value="Transcription factor IIIA"/>
    <property type="match status" value="1"/>
</dbReference>
<dbReference type="GO" id="GO:0040029">
    <property type="term" value="P:epigenetic regulation of gene expression"/>
    <property type="evidence" value="ECO:0007669"/>
    <property type="project" value="UniProtKB-ARBA"/>
</dbReference>
<dbReference type="GO" id="GO:0000981">
    <property type="term" value="F:DNA-binding transcription factor activity, RNA polymerase II-specific"/>
    <property type="evidence" value="ECO:0007669"/>
    <property type="project" value="TreeGrafter"/>
</dbReference>
<dbReference type="GO" id="GO:0008270">
    <property type="term" value="F:zinc ion binding"/>
    <property type="evidence" value="ECO:0007669"/>
    <property type="project" value="UniProtKB-KW"/>
</dbReference>
<evidence type="ECO:0000256" key="7">
    <source>
        <dbReference type="ARBA" id="ARBA00023125"/>
    </source>
</evidence>
<keyword evidence="6" id="KW-0805">Transcription regulation</keyword>
<reference evidence="13" key="1">
    <citation type="submission" date="2013-03" db="EMBL/GenBank/DDBJ databases">
        <title>The Genome Sequence of Anopheles dirus WRAIR2.</title>
        <authorList>
            <consortium name="The Broad Institute Genomics Platform"/>
            <person name="Neafsey D.E."/>
            <person name="Walton C."/>
            <person name="Walker B."/>
            <person name="Young S.K."/>
            <person name="Zeng Q."/>
            <person name="Gargeya S."/>
            <person name="Fitzgerald M."/>
            <person name="Haas B."/>
            <person name="Abouelleil A."/>
            <person name="Allen A.W."/>
            <person name="Alvarado L."/>
            <person name="Arachchi H.M."/>
            <person name="Berlin A.M."/>
            <person name="Chapman S.B."/>
            <person name="Gainer-Dewar J."/>
            <person name="Goldberg J."/>
            <person name="Griggs A."/>
            <person name="Gujja S."/>
            <person name="Hansen M."/>
            <person name="Howarth C."/>
            <person name="Imamovic A."/>
            <person name="Ireland A."/>
            <person name="Larimer J."/>
            <person name="McCowan C."/>
            <person name="Murphy C."/>
            <person name="Pearson M."/>
            <person name="Poon T.W."/>
            <person name="Priest M."/>
            <person name="Roberts A."/>
            <person name="Saif S."/>
            <person name="Shea T."/>
            <person name="Sisk P."/>
            <person name="Sykes S."/>
            <person name="Wortman J."/>
            <person name="Nusbaum C."/>
            <person name="Birren B."/>
        </authorList>
    </citation>
    <scope>NUCLEOTIDE SEQUENCE [LARGE SCALE GENOMIC DNA]</scope>
    <source>
        <strain evidence="13">WRAIR2</strain>
    </source>
</reference>
<reference evidence="12" key="2">
    <citation type="submission" date="2020-05" db="UniProtKB">
        <authorList>
            <consortium name="EnsemblMetazoa"/>
        </authorList>
    </citation>
    <scope>IDENTIFICATION</scope>
    <source>
        <strain evidence="12">WRAIR2</strain>
    </source>
</reference>